<accession>A0ABP1B6K8</accession>
<protein>
    <submittedName>
        <fullName evidence="1">Uncharacterized protein</fullName>
    </submittedName>
</protein>
<evidence type="ECO:0000313" key="1">
    <source>
        <dbReference type="EMBL" id="CAK9870413.1"/>
    </source>
</evidence>
<sequence length="167" mass="17795">MRKMKQKTVSQTTTNILLPVMIASHQMINTMLSEEGPSFDLDNAPGSVSTTVAVTPFKDGKGPPLNGLLVSLPLLSDNVTNTVAVTPMHRSLPPLAPLPLQFQSLLTFPTIPAYSPIPEIVADADENVSQQQHAGAAAADTEETTGAMRVEKQTAINSARLRISLPI</sequence>
<organism evidence="1 2">
    <name type="scientific">Sphagnum jensenii</name>
    <dbReference type="NCBI Taxonomy" id="128206"/>
    <lineage>
        <taxon>Eukaryota</taxon>
        <taxon>Viridiplantae</taxon>
        <taxon>Streptophyta</taxon>
        <taxon>Embryophyta</taxon>
        <taxon>Bryophyta</taxon>
        <taxon>Sphagnophytina</taxon>
        <taxon>Sphagnopsida</taxon>
        <taxon>Sphagnales</taxon>
        <taxon>Sphagnaceae</taxon>
        <taxon>Sphagnum</taxon>
    </lineage>
</organism>
<proteinExistence type="predicted"/>
<keyword evidence="2" id="KW-1185">Reference proteome</keyword>
<gene>
    <name evidence="1" type="ORF">CSSPJE1EN2_LOCUS13081</name>
</gene>
<dbReference type="Proteomes" id="UP001497522">
    <property type="component" value="Chromosome 2"/>
</dbReference>
<reference evidence="1 2" key="1">
    <citation type="submission" date="2024-03" db="EMBL/GenBank/DDBJ databases">
        <authorList>
            <consortium name="ELIXIR-Norway"/>
            <consortium name="Elixir Norway"/>
        </authorList>
    </citation>
    <scope>NUCLEOTIDE SEQUENCE [LARGE SCALE GENOMIC DNA]</scope>
</reference>
<name>A0ABP1B6K8_9BRYO</name>
<evidence type="ECO:0000313" key="2">
    <source>
        <dbReference type="Proteomes" id="UP001497522"/>
    </source>
</evidence>
<dbReference type="EMBL" id="OZ023703">
    <property type="protein sequence ID" value="CAK9870413.1"/>
    <property type="molecule type" value="Genomic_DNA"/>
</dbReference>